<reference evidence="2 3" key="1">
    <citation type="submission" date="2020-01" db="EMBL/GenBank/DDBJ databases">
        <title>Genomes assembled from Gulf of Kutch pelagic sediment metagenomes.</title>
        <authorList>
            <person name="Chandrashekar M."/>
            <person name="Mahajan M.S."/>
            <person name="Dave K.J."/>
            <person name="Vatsa P."/>
            <person name="Nathani N.M."/>
        </authorList>
    </citation>
    <scope>NUCLEOTIDE SEQUENCE [LARGE SCALE GENOMIC DNA]</scope>
    <source>
        <strain evidence="2">KS3-K002</strain>
    </source>
</reference>
<keyword evidence="1" id="KW-0732">Signal</keyword>
<evidence type="ECO:0000256" key="1">
    <source>
        <dbReference type="SAM" id="SignalP"/>
    </source>
</evidence>
<comment type="caution">
    <text evidence="2">The sequence shown here is derived from an EMBL/GenBank/DDBJ whole genome shotgun (WGS) entry which is preliminary data.</text>
</comment>
<evidence type="ECO:0000313" key="3">
    <source>
        <dbReference type="Proteomes" id="UP000702544"/>
    </source>
</evidence>
<protein>
    <submittedName>
        <fullName evidence="2">Uncharacterized protein</fullName>
    </submittedName>
</protein>
<dbReference type="Proteomes" id="UP000702544">
    <property type="component" value="Unassembled WGS sequence"/>
</dbReference>
<accession>A0AAE4Z5B8</accession>
<dbReference type="AlphaFoldDB" id="A0AAE4Z5B8"/>
<feature type="signal peptide" evidence="1">
    <location>
        <begin position="1"/>
        <end position="22"/>
    </location>
</feature>
<proteinExistence type="predicted"/>
<organism evidence="2 3">
    <name type="scientific">Candidatus Kutchimonas denitrificans</name>
    <dbReference type="NCBI Taxonomy" id="3056748"/>
    <lineage>
        <taxon>Bacteria</taxon>
        <taxon>Pseudomonadati</taxon>
        <taxon>Gemmatimonadota</taxon>
        <taxon>Gemmatimonadia</taxon>
        <taxon>Candidatus Palauibacterales</taxon>
        <taxon>Candidatus Palauibacteraceae</taxon>
        <taxon>Candidatus Kutchimonas</taxon>
    </lineage>
</organism>
<sequence>MKRLATFLALAGLLAVAGPVQAQESRMINPDCNILCSPVFVNQHSVILTNQFGAGDNVDSDADFLFRLTTAFGSQFRPFFLVFLVQWTPFADLPAGDGKANSPAIVYGPGFHVLGGGGSFVDMGATADIFSLDLLPLIVYSGSAEEPSDYTHKLALEADGFLHIGKIIDPNNRAPFIHNTSIHVILDYLTDALGTTIPDGLAEADEPSRWVLIIGATFPFAPLPGG</sequence>
<gene>
    <name evidence="2" type="ORF">GWO12_00690</name>
</gene>
<evidence type="ECO:0000313" key="2">
    <source>
        <dbReference type="EMBL" id="NIR73624.1"/>
    </source>
</evidence>
<feature type="chain" id="PRO_5041956005" evidence="1">
    <location>
        <begin position="23"/>
        <end position="226"/>
    </location>
</feature>
<dbReference type="EMBL" id="JAACAK010000002">
    <property type="protein sequence ID" value="NIR73624.1"/>
    <property type="molecule type" value="Genomic_DNA"/>
</dbReference>
<name>A0AAE4Z5B8_9BACT</name>